<reference evidence="1" key="1">
    <citation type="journal article" date="2013" name="Nature">
        <title>Draft genome of the wheat A-genome progenitor Triticum urartu.</title>
        <authorList>
            <person name="Ling H.Q."/>
            <person name="Zhao S."/>
            <person name="Liu D."/>
            <person name="Wang J."/>
            <person name="Sun H."/>
            <person name="Zhang C."/>
            <person name="Fan H."/>
            <person name="Li D."/>
            <person name="Dong L."/>
            <person name="Tao Y."/>
            <person name="Gao C."/>
            <person name="Wu H."/>
            <person name="Li Y."/>
            <person name="Cui Y."/>
            <person name="Guo X."/>
            <person name="Zheng S."/>
            <person name="Wang B."/>
            <person name="Yu K."/>
            <person name="Liang Q."/>
            <person name="Yang W."/>
            <person name="Lou X."/>
            <person name="Chen J."/>
            <person name="Feng M."/>
            <person name="Jian J."/>
            <person name="Zhang X."/>
            <person name="Luo G."/>
            <person name="Jiang Y."/>
            <person name="Liu J."/>
            <person name="Wang Z."/>
            <person name="Sha Y."/>
            <person name="Zhang B."/>
            <person name="Wu H."/>
            <person name="Tang D."/>
            <person name="Shen Q."/>
            <person name="Xue P."/>
            <person name="Zou S."/>
            <person name="Wang X."/>
            <person name="Liu X."/>
            <person name="Wang F."/>
            <person name="Yang Y."/>
            <person name="An X."/>
            <person name="Dong Z."/>
            <person name="Zhang K."/>
            <person name="Zhang X."/>
            <person name="Luo M.C."/>
            <person name="Dvorak J."/>
            <person name="Tong Y."/>
            <person name="Wang J."/>
            <person name="Yang H."/>
            <person name="Li Z."/>
            <person name="Wang D."/>
            <person name="Zhang A."/>
            <person name="Wang J."/>
        </authorList>
    </citation>
    <scope>NUCLEOTIDE SEQUENCE</scope>
</reference>
<protein>
    <submittedName>
        <fullName evidence="1">Uncharacterized protein</fullName>
    </submittedName>
</protein>
<accession>M7Z0W3</accession>
<dbReference type="OMA" id="ICVAFAQ"/>
<gene>
    <name evidence="1" type="ORF">TRIUR3_29085</name>
</gene>
<proteinExistence type="predicted"/>
<evidence type="ECO:0000313" key="1">
    <source>
        <dbReference type="EMBL" id="EMS53532.1"/>
    </source>
</evidence>
<name>M7Z0W3_TRIUA</name>
<dbReference type="EMBL" id="KD193282">
    <property type="protein sequence ID" value="EMS53532.1"/>
    <property type="molecule type" value="Genomic_DNA"/>
</dbReference>
<dbReference type="AlphaFoldDB" id="M7Z0W3"/>
<sequence>MASSLKAAAAVAVCVMLVLNLGHPAAATECDNCLGDCVPICVAFAQTSCSGICNATPPSPACQTCKNAALIECGATCYGGCNLFF</sequence>
<organism evidence="1">
    <name type="scientific">Triticum urartu</name>
    <name type="common">Red wild einkorn</name>
    <name type="synonym">Crithodium urartu</name>
    <dbReference type="NCBI Taxonomy" id="4572"/>
    <lineage>
        <taxon>Eukaryota</taxon>
        <taxon>Viridiplantae</taxon>
        <taxon>Streptophyta</taxon>
        <taxon>Embryophyta</taxon>
        <taxon>Tracheophyta</taxon>
        <taxon>Spermatophyta</taxon>
        <taxon>Magnoliopsida</taxon>
        <taxon>Liliopsida</taxon>
        <taxon>Poales</taxon>
        <taxon>Poaceae</taxon>
        <taxon>BOP clade</taxon>
        <taxon>Pooideae</taxon>
        <taxon>Triticodae</taxon>
        <taxon>Triticeae</taxon>
        <taxon>Triticinae</taxon>
        <taxon>Triticum</taxon>
    </lineage>
</organism>